<dbReference type="AlphaFoldDB" id="A0A7R9Z3D4"/>
<dbReference type="Pfam" id="PF06911">
    <property type="entry name" value="Senescence"/>
    <property type="match status" value="1"/>
</dbReference>
<protein>
    <recommendedName>
        <fullName evidence="2">Senescence domain-containing protein</fullName>
    </recommendedName>
</protein>
<feature type="region of interest" description="Disordered" evidence="1">
    <location>
        <begin position="21"/>
        <end position="43"/>
    </location>
</feature>
<dbReference type="GO" id="GO:0005886">
    <property type="term" value="C:plasma membrane"/>
    <property type="evidence" value="ECO:0007669"/>
    <property type="project" value="TreeGrafter"/>
</dbReference>
<feature type="domain" description="Senescence" evidence="2">
    <location>
        <begin position="274"/>
        <end position="466"/>
    </location>
</feature>
<reference evidence="3" key="1">
    <citation type="submission" date="2021-01" db="EMBL/GenBank/DDBJ databases">
        <authorList>
            <person name="Corre E."/>
            <person name="Pelletier E."/>
            <person name="Niang G."/>
            <person name="Scheremetjew M."/>
            <person name="Finn R."/>
            <person name="Kale V."/>
            <person name="Holt S."/>
            <person name="Cochrane G."/>
            <person name="Meng A."/>
            <person name="Brown T."/>
            <person name="Cohen L."/>
        </authorList>
    </citation>
    <scope>NUCLEOTIDE SEQUENCE</scope>
    <source>
        <strain evidence="3">CCMP147</strain>
    </source>
</reference>
<feature type="compositionally biased region" description="Polar residues" evidence="1">
    <location>
        <begin position="33"/>
        <end position="43"/>
    </location>
</feature>
<evidence type="ECO:0000313" key="3">
    <source>
        <dbReference type="EMBL" id="CAD8302398.1"/>
    </source>
</evidence>
<gene>
    <name evidence="3" type="ORF">TDUB1175_LOCUS5912</name>
</gene>
<evidence type="ECO:0000259" key="2">
    <source>
        <dbReference type="Pfam" id="PF06911"/>
    </source>
</evidence>
<sequence>MAEQASAMAATAITTGDTVRKLTNATEQDKASKNSTTRARTQSALKIVGKERRKEIAYQSEARNSDMRKPDFGYARHCREKNWAEVAKALFLSSASAEVRARYAEDILRDIDSHRVPTRVIIDAVSLCVRGNHDSRRHLADVPWPNNMPVTRCVVDRKGTALRSVGNFLSSSWPSSAKRSVVRLLLASQADFKVGADVAPMLQPLPVCIVEKKRMKRSRCGTVTDSTKKLQDCSDVLVPTEDLSRICGVDGEEKETVEEEQSIAIERGESIAARIADGAEWVESSIAGRAACAVRGIDAAGSFISERVPPKEMQTMNRRDRIVMRTYTNAAKRISGGIKVTVNAAASGVRGASALGVQKLTQQVHDRNLASKVVPDREQRDVLQAVGTVSLAALGAVVVVSEALYDGSVAVVEKTAFVTSDIIKKRHGEDAGKIAQDTCESMSNVLKTVKYVKGLRGTAVSKGVVKNSGKVKIKGESAMHQAPSRDMTVEYVQDLQRKISPLEDHEFYRSGKDQAARA</sequence>
<dbReference type="InterPro" id="IPR009686">
    <property type="entry name" value="Senescence/spartin_C"/>
</dbReference>
<dbReference type="EMBL" id="HBED01011865">
    <property type="protein sequence ID" value="CAD8302398.1"/>
    <property type="molecule type" value="Transcribed_RNA"/>
</dbReference>
<dbReference type="InterPro" id="IPR045036">
    <property type="entry name" value="Spartin-like"/>
</dbReference>
<evidence type="ECO:0000256" key="1">
    <source>
        <dbReference type="SAM" id="MobiDB-lite"/>
    </source>
</evidence>
<organism evidence="3">
    <name type="scientific">Pseudictyota dubia</name>
    <dbReference type="NCBI Taxonomy" id="2749911"/>
    <lineage>
        <taxon>Eukaryota</taxon>
        <taxon>Sar</taxon>
        <taxon>Stramenopiles</taxon>
        <taxon>Ochrophyta</taxon>
        <taxon>Bacillariophyta</taxon>
        <taxon>Mediophyceae</taxon>
        <taxon>Biddulphiophycidae</taxon>
        <taxon>Eupodiscales</taxon>
        <taxon>Odontellaceae</taxon>
        <taxon>Pseudictyota</taxon>
    </lineage>
</organism>
<proteinExistence type="predicted"/>
<dbReference type="PANTHER" id="PTHR21068">
    <property type="entry name" value="SPARTIN"/>
    <property type="match status" value="1"/>
</dbReference>
<name>A0A7R9Z3D4_9STRA</name>
<accession>A0A7R9Z3D4</accession>
<dbReference type="PANTHER" id="PTHR21068:SF43">
    <property type="entry name" value="SPARTIN"/>
    <property type="match status" value="1"/>
</dbReference>